<protein>
    <submittedName>
        <fullName evidence="1">Uncharacterized protein</fullName>
    </submittedName>
</protein>
<reference evidence="1 2" key="1">
    <citation type="journal article" date="2017" name="Int. J. Syst. Evol. Microbiol.">
        <title>Ramlibacter alkalitolerans sp. nov., alkali-tolerant bacterium isolated from soil of ginseng.</title>
        <authorList>
            <person name="Lee D.H."/>
            <person name="Cha C.J."/>
        </authorList>
    </citation>
    <scope>NUCLEOTIDE SEQUENCE [LARGE SCALE GENOMIC DNA]</scope>
    <source>
        <strain evidence="1 2">KACC 19305</strain>
    </source>
</reference>
<evidence type="ECO:0000313" key="2">
    <source>
        <dbReference type="Proteomes" id="UP000622707"/>
    </source>
</evidence>
<keyword evidence="2" id="KW-1185">Reference proteome</keyword>
<dbReference type="Proteomes" id="UP000622707">
    <property type="component" value="Unassembled WGS sequence"/>
</dbReference>
<proteinExistence type="predicted"/>
<sequence>MKPSRPTSSEVARWIAGHFAAHPRAADTAQGIRRWWLVPRHGEVELECVQQALAELEKEGVVSSHSIGGQVVWRLAAQAGQGDGSGGEA</sequence>
<comment type="caution">
    <text evidence="1">The sequence shown here is derived from an EMBL/GenBank/DDBJ whole genome shotgun (WGS) entry which is preliminary data.</text>
</comment>
<organism evidence="1 2">
    <name type="scientific">Ramlibacter alkalitolerans</name>
    <dbReference type="NCBI Taxonomy" id="2039631"/>
    <lineage>
        <taxon>Bacteria</taxon>
        <taxon>Pseudomonadati</taxon>
        <taxon>Pseudomonadota</taxon>
        <taxon>Betaproteobacteria</taxon>
        <taxon>Burkholderiales</taxon>
        <taxon>Comamonadaceae</taxon>
        <taxon>Ramlibacter</taxon>
    </lineage>
</organism>
<evidence type="ECO:0000313" key="1">
    <source>
        <dbReference type="EMBL" id="MBL0423987.1"/>
    </source>
</evidence>
<name>A0ABS1JID0_9BURK</name>
<gene>
    <name evidence="1" type="ORF">JI746_02615</name>
</gene>
<accession>A0ABS1JID0</accession>
<dbReference type="RefSeq" id="WP_201687206.1">
    <property type="nucleotide sequence ID" value="NZ_JAEQND010000001.1"/>
</dbReference>
<dbReference type="EMBL" id="JAEQND010000001">
    <property type="protein sequence ID" value="MBL0423987.1"/>
    <property type="molecule type" value="Genomic_DNA"/>
</dbReference>